<proteinExistence type="predicted"/>
<evidence type="ECO:0000313" key="1">
    <source>
        <dbReference type="EMBL" id="ANZ48208.1"/>
    </source>
</evidence>
<gene>
    <name evidence="1" type="ORF">ASESINO_195</name>
</gene>
<protein>
    <submittedName>
        <fullName evidence="1">Uncharacterized protein</fullName>
    </submittedName>
</protein>
<dbReference type="Proteomes" id="UP000202181">
    <property type="component" value="Segment"/>
</dbReference>
<sequence length="223" mass="25431">MKREEMIEMSAKALMILVQDPQKAEGRVVELLQPLLEDAADAYLQPGLVVQSRTDWSPETLSPALVDHIDWQPPTDQMLRIPPVSLIMVRLQELADIKQVRVGVNTWLAPEGIGYGPQAVFVIWVQADNGPVHSLHIRGETFPRGLPQHTKQYIPDVDSRSINEPCYLMSAKDVRNIFGGHYPEYWEFEKLKKMAEGLGWYEVEQYGNQILFRAKLAIRKEVA</sequence>
<keyword evidence="2" id="KW-1185">Reference proteome</keyword>
<dbReference type="KEGG" id="vg:29057145"/>
<dbReference type="EMBL" id="KX397364">
    <property type="protein sequence ID" value="ANZ48208.1"/>
    <property type="molecule type" value="Genomic_DNA"/>
</dbReference>
<reference evidence="1" key="1">
    <citation type="submission" date="2016-06" db="EMBL/GenBank/DDBJ databases">
        <authorList>
            <person name="Berg J.A."/>
            <person name="Hyde J.R."/>
            <person name="Breakwell D.P."/>
            <person name="Hope S."/>
            <person name="Grose J.H."/>
        </authorList>
    </citation>
    <scope>NUCLEOTIDE SEQUENCE [LARGE SCALE GENOMIC DNA]</scope>
</reference>
<name>A0A1B2IAA9_9CAUD</name>
<dbReference type="GeneID" id="29057145"/>
<evidence type="ECO:0000313" key="2">
    <source>
        <dbReference type="Proteomes" id="UP000202181"/>
    </source>
</evidence>
<dbReference type="OrthoDB" id="27303at10239"/>
<organism evidence="1 2">
    <name type="scientific">Erwinia phage vB_EamM_Asesino</name>
    <dbReference type="NCBI Taxonomy" id="1883370"/>
    <lineage>
        <taxon>Viruses</taxon>
        <taxon>Duplodnaviria</taxon>
        <taxon>Heunggongvirae</taxon>
        <taxon>Uroviricota</taxon>
        <taxon>Caudoviricetes</taxon>
        <taxon>Chimalliviridae</taxon>
        <taxon>Erskinevirus</taxon>
        <taxon>Erskinevirus asesino</taxon>
    </lineage>
</organism>
<dbReference type="RefSeq" id="YP_009290813.1">
    <property type="nucleotide sequence ID" value="NC_031107.2"/>
</dbReference>
<accession>A0A1B2IAA9</accession>